<sequence length="125" mass="14077">MKKGILLVALMALLTTANAQRGTSNATPEERAKRQTERMTEQLALTAGQQEQVYTLNMAQATKMQELRASPDREKMREAQEKFSAAISEILTPEQRVEYKKREEEMRNNRPQNGQGGGGRSRGPQ</sequence>
<proteinExistence type="predicted"/>
<dbReference type="OrthoDB" id="956918at2"/>
<name>A0A4R4KBB3_9BACT</name>
<comment type="caution">
    <text evidence="3">The sequence shown here is derived from an EMBL/GenBank/DDBJ whole genome shotgun (WGS) entry which is preliminary data.</text>
</comment>
<feature type="compositionally biased region" description="Gly residues" evidence="1">
    <location>
        <begin position="114"/>
        <end position="125"/>
    </location>
</feature>
<accession>A0A4R4KBB3</accession>
<keyword evidence="2" id="KW-0732">Signal</keyword>
<dbReference type="Proteomes" id="UP000295706">
    <property type="component" value="Unassembled WGS sequence"/>
</dbReference>
<dbReference type="AlphaFoldDB" id="A0A4R4KBB3"/>
<organism evidence="3 4">
    <name type="scientific">Arundinibacter roseus</name>
    <dbReference type="NCBI Taxonomy" id="2070510"/>
    <lineage>
        <taxon>Bacteria</taxon>
        <taxon>Pseudomonadati</taxon>
        <taxon>Bacteroidota</taxon>
        <taxon>Cytophagia</taxon>
        <taxon>Cytophagales</taxon>
        <taxon>Spirosomataceae</taxon>
        <taxon>Arundinibacter</taxon>
    </lineage>
</organism>
<protein>
    <submittedName>
        <fullName evidence="3">DUF4890 domain-containing protein</fullName>
    </submittedName>
</protein>
<feature type="region of interest" description="Disordered" evidence="1">
    <location>
        <begin position="93"/>
        <end position="125"/>
    </location>
</feature>
<evidence type="ECO:0000256" key="2">
    <source>
        <dbReference type="SAM" id="SignalP"/>
    </source>
</evidence>
<feature type="chain" id="PRO_5020894224" evidence="2">
    <location>
        <begin position="20"/>
        <end position="125"/>
    </location>
</feature>
<evidence type="ECO:0000313" key="3">
    <source>
        <dbReference type="EMBL" id="TDB65070.1"/>
    </source>
</evidence>
<dbReference type="RefSeq" id="WP_132117180.1">
    <property type="nucleotide sequence ID" value="NZ_SMJU01000006.1"/>
</dbReference>
<feature type="region of interest" description="Disordered" evidence="1">
    <location>
        <begin position="17"/>
        <end position="39"/>
    </location>
</feature>
<dbReference type="EMBL" id="SMJU01000006">
    <property type="protein sequence ID" value="TDB65070.1"/>
    <property type="molecule type" value="Genomic_DNA"/>
</dbReference>
<keyword evidence="4" id="KW-1185">Reference proteome</keyword>
<feature type="signal peptide" evidence="2">
    <location>
        <begin position="1"/>
        <end position="19"/>
    </location>
</feature>
<reference evidence="3 4" key="1">
    <citation type="submission" date="2019-02" db="EMBL/GenBank/DDBJ databases">
        <title>Arundinibacter roseus gen. nov., sp. nov., a new member of the family Cytophagaceae.</title>
        <authorList>
            <person name="Szuroczki S."/>
            <person name="Khayer B."/>
            <person name="Sproer C."/>
            <person name="Toumi M."/>
            <person name="Szabo A."/>
            <person name="Felfoldi T."/>
            <person name="Schumann P."/>
            <person name="Toth E."/>
        </authorList>
    </citation>
    <scope>NUCLEOTIDE SEQUENCE [LARGE SCALE GENOMIC DNA]</scope>
    <source>
        <strain evidence="3 4">DMA-k-7a</strain>
    </source>
</reference>
<feature type="compositionally biased region" description="Basic and acidic residues" evidence="1">
    <location>
        <begin position="95"/>
        <end position="108"/>
    </location>
</feature>
<evidence type="ECO:0000256" key="1">
    <source>
        <dbReference type="SAM" id="MobiDB-lite"/>
    </source>
</evidence>
<feature type="compositionally biased region" description="Basic and acidic residues" evidence="1">
    <location>
        <begin position="28"/>
        <end position="39"/>
    </location>
</feature>
<evidence type="ECO:0000313" key="4">
    <source>
        <dbReference type="Proteomes" id="UP000295706"/>
    </source>
</evidence>
<gene>
    <name evidence="3" type="ORF">EZE20_10145</name>
</gene>